<dbReference type="GO" id="GO:0032259">
    <property type="term" value="P:methylation"/>
    <property type="evidence" value="ECO:0007669"/>
    <property type="project" value="UniProtKB-KW"/>
</dbReference>
<dbReference type="InterPro" id="IPR025714">
    <property type="entry name" value="Methyltranfer_dom"/>
</dbReference>
<dbReference type="Pfam" id="PF13847">
    <property type="entry name" value="Methyltransf_31"/>
    <property type="match status" value="1"/>
</dbReference>
<evidence type="ECO:0000313" key="3">
    <source>
        <dbReference type="Proteomes" id="UP000215214"/>
    </source>
</evidence>
<proteinExistence type="predicted"/>
<dbReference type="CDD" id="cd02440">
    <property type="entry name" value="AdoMet_MTases"/>
    <property type="match status" value="1"/>
</dbReference>
<dbReference type="Gene3D" id="3.40.50.150">
    <property type="entry name" value="Vaccinia Virus protein VP39"/>
    <property type="match status" value="1"/>
</dbReference>
<keyword evidence="3" id="KW-1185">Reference proteome</keyword>
<keyword evidence="2" id="KW-0489">Methyltransferase</keyword>
<dbReference type="RefSeq" id="WP_095072804.1">
    <property type="nucleotide sequence ID" value="NZ_LT899436.1"/>
</dbReference>
<keyword evidence="2" id="KW-0808">Transferase</keyword>
<organism evidence="2 3">
    <name type="scientific">Tenacibaculum jejuense</name>
    <dbReference type="NCBI Taxonomy" id="584609"/>
    <lineage>
        <taxon>Bacteria</taxon>
        <taxon>Pseudomonadati</taxon>
        <taxon>Bacteroidota</taxon>
        <taxon>Flavobacteriia</taxon>
        <taxon>Flavobacteriales</taxon>
        <taxon>Flavobacteriaceae</taxon>
        <taxon>Tenacibaculum</taxon>
    </lineage>
</organism>
<dbReference type="InterPro" id="IPR029063">
    <property type="entry name" value="SAM-dependent_MTases_sf"/>
</dbReference>
<gene>
    <name evidence="2" type="ORF">TJEJU_2661</name>
</gene>
<dbReference type="EMBL" id="LT899436">
    <property type="protein sequence ID" value="SNR16340.1"/>
    <property type="molecule type" value="Genomic_DNA"/>
</dbReference>
<dbReference type="PANTHER" id="PTHR43861">
    <property type="entry name" value="TRANS-ACONITATE 2-METHYLTRANSFERASE-RELATED"/>
    <property type="match status" value="1"/>
</dbReference>
<reference evidence="2 3" key="1">
    <citation type="submission" date="2017-07" db="EMBL/GenBank/DDBJ databases">
        <authorList>
            <person name="Sun Z.S."/>
            <person name="Albrecht U."/>
            <person name="Echele G."/>
            <person name="Lee C.C."/>
        </authorList>
    </citation>
    <scope>NUCLEOTIDE SEQUENCE [LARGE SCALE GENOMIC DNA]</scope>
    <source>
        <strain evidence="3">type strain: KCTC 22618</strain>
    </source>
</reference>
<protein>
    <submittedName>
        <fullName evidence="2">Methyltransferase type 11</fullName>
    </submittedName>
</protein>
<feature type="domain" description="Methyltransferase" evidence="1">
    <location>
        <begin position="86"/>
        <end position="209"/>
    </location>
</feature>
<sequence length="267" mass="31713">MKKIVIKRFLTRLNLLSLVEQINFYRQKLKNREDNRTFLSENPDVKLPPDFYIYETFQLNYKKFYTDGLPTAQWIYDYVNEFKSLKNVNILDWGCGTSRILRHLPKVAGITNKYFGCDYNPKYVKWCQNNLDGIDFKLNHITPPLPYDREKFDLVYGISIFTHLSLAQHHSWFEELYNILKTDGILFLTTHGNAHQFKLTAKELEKFNNGNLIVHDFKKEGNRLFSAYQPESFMLEIAEQYDLKILKHVPGKIKNGKPQQDVWLFQK</sequence>
<dbReference type="SUPFAM" id="SSF53335">
    <property type="entry name" value="S-adenosyl-L-methionine-dependent methyltransferases"/>
    <property type="match status" value="1"/>
</dbReference>
<dbReference type="AlphaFoldDB" id="A0A238UD58"/>
<evidence type="ECO:0000313" key="2">
    <source>
        <dbReference type="EMBL" id="SNR16340.1"/>
    </source>
</evidence>
<dbReference type="OrthoDB" id="3896938at2"/>
<dbReference type="Proteomes" id="UP000215214">
    <property type="component" value="Chromosome TJEJU"/>
</dbReference>
<evidence type="ECO:0000259" key="1">
    <source>
        <dbReference type="Pfam" id="PF13847"/>
    </source>
</evidence>
<dbReference type="PANTHER" id="PTHR43861:SF1">
    <property type="entry name" value="TRANS-ACONITATE 2-METHYLTRANSFERASE"/>
    <property type="match status" value="1"/>
</dbReference>
<dbReference type="KEGG" id="tje:TJEJU_2661"/>
<name>A0A238UD58_9FLAO</name>
<accession>A0A238UD58</accession>
<dbReference type="GO" id="GO:0008168">
    <property type="term" value="F:methyltransferase activity"/>
    <property type="evidence" value="ECO:0007669"/>
    <property type="project" value="UniProtKB-KW"/>
</dbReference>